<dbReference type="PROSITE" id="PS50888">
    <property type="entry name" value="BHLH"/>
    <property type="match status" value="1"/>
</dbReference>
<evidence type="ECO:0000313" key="7">
    <source>
        <dbReference type="EMBL" id="VDM45046.1"/>
    </source>
</evidence>
<keyword evidence="4" id="KW-0539">Nucleus</keyword>
<evidence type="ECO:0000313" key="8">
    <source>
        <dbReference type="Proteomes" id="UP000031036"/>
    </source>
</evidence>
<dbReference type="InterPro" id="IPR036638">
    <property type="entry name" value="HLH_DNA-bd_sf"/>
</dbReference>
<sequence>MEKRRRARMNECLDQLKQLLLHVAPHQRSKLEKADILEMTVAYLQQLHQRPVASPRSTLDGTTIYRQSYIDGFSMASAACVDYVGRTLAGDETMPHYHRFGVDLLHHLQSLLYAQLHLAANQDGGLPLRDASGRMRTRIKVSLPPCSLIQSSSLHNSPAPFLPSNLQISGSDFSHSVRTSSLSGVVATVAAATGTSTHSPSDVTAADQLSLQTISHGSSSPYSFSPDAVLQISPSSADSLDNSRFSPSLVATSAHQALFRCTKADKNDAKRLWRPF</sequence>
<evidence type="ECO:0000256" key="4">
    <source>
        <dbReference type="ARBA" id="ARBA00023242"/>
    </source>
</evidence>
<dbReference type="InterPro" id="IPR011598">
    <property type="entry name" value="bHLH_dom"/>
</dbReference>
<dbReference type="EMBL" id="UYWY01021865">
    <property type="protein sequence ID" value="VDM45046.1"/>
    <property type="molecule type" value="Genomic_DNA"/>
</dbReference>
<gene>
    <name evidence="6" type="primary">dpn</name>
    <name evidence="6" type="ORF">Tcan_03327</name>
    <name evidence="7" type="ORF">TCNE_LOCUS13725</name>
</gene>
<feature type="domain" description="BHLH" evidence="5">
    <location>
        <begin position="1"/>
        <end position="47"/>
    </location>
</feature>
<dbReference type="AlphaFoldDB" id="A0A0B2VXS1"/>
<keyword evidence="3" id="KW-0804">Transcription</keyword>
<dbReference type="STRING" id="6265.A0A0B2VXS1"/>
<protein>
    <submittedName>
        <fullName evidence="6">Protein deadpan</fullName>
    </submittedName>
</protein>
<evidence type="ECO:0000256" key="3">
    <source>
        <dbReference type="ARBA" id="ARBA00023163"/>
    </source>
</evidence>
<dbReference type="OrthoDB" id="6085656at2759"/>
<proteinExistence type="predicted"/>
<keyword evidence="8" id="KW-1185">Reference proteome</keyword>
<dbReference type="GO" id="GO:0046983">
    <property type="term" value="F:protein dimerization activity"/>
    <property type="evidence" value="ECO:0007669"/>
    <property type="project" value="InterPro"/>
</dbReference>
<dbReference type="InterPro" id="IPR050370">
    <property type="entry name" value="HES_HEY"/>
</dbReference>
<dbReference type="GO" id="GO:0005634">
    <property type="term" value="C:nucleus"/>
    <property type="evidence" value="ECO:0007669"/>
    <property type="project" value="UniProtKB-SubCell"/>
</dbReference>
<evidence type="ECO:0000256" key="2">
    <source>
        <dbReference type="ARBA" id="ARBA00023015"/>
    </source>
</evidence>
<evidence type="ECO:0000256" key="1">
    <source>
        <dbReference type="ARBA" id="ARBA00004123"/>
    </source>
</evidence>
<accession>A0A0B2VXS1</accession>
<comment type="subcellular location">
    <subcellularLocation>
        <location evidence="1">Nucleus</location>
    </subcellularLocation>
</comment>
<keyword evidence="2" id="KW-0805">Transcription regulation</keyword>
<organism evidence="6 8">
    <name type="scientific">Toxocara canis</name>
    <name type="common">Canine roundworm</name>
    <dbReference type="NCBI Taxonomy" id="6265"/>
    <lineage>
        <taxon>Eukaryota</taxon>
        <taxon>Metazoa</taxon>
        <taxon>Ecdysozoa</taxon>
        <taxon>Nematoda</taxon>
        <taxon>Chromadorea</taxon>
        <taxon>Rhabditida</taxon>
        <taxon>Spirurina</taxon>
        <taxon>Ascaridomorpha</taxon>
        <taxon>Ascaridoidea</taxon>
        <taxon>Toxocaridae</taxon>
        <taxon>Toxocara</taxon>
    </lineage>
</organism>
<dbReference type="PANTHER" id="PTHR10985">
    <property type="entry name" value="BASIC HELIX-LOOP-HELIX TRANSCRIPTION FACTOR, HES-RELATED"/>
    <property type="match status" value="1"/>
</dbReference>
<dbReference type="Proteomes" id="UP000031036">
    <property type="component" value="Unassembled WGS sequence"/>
</dbReference>
<dbReference type="SMART" id="SM00353">
    <property type="entry name" value="HLH"/>
    <property type="match status" value="1"/>
</dbReference>
<reference evidence="6 8" key="1">
    <citation type="submission" date="2014-11" db="EMBL/GenBank/DDBJ databases">
        <title>Genetic blueprint of the zoonotic pathogen Toxocara canis.</title>
        <authorList>
            <person name="Zhu X.-Q."/>
            <person name="Korhonen P.K."/>
            <person name="Cai H."/>
            <person name="Young N.D."/>
            <person name="Nejsum P."/>
            <person name="von Samson-Himmelstjerna G."/>
            <person name="Boag P.R."/>
            <person name="Tan P."/>
            <person name="Li Q."/>
            <person name="Min J."/>
            <person name="Yang Y."/>
            <person name="Wang X."/>
            <person name="Fang X."/>
            <person name="Hall R.S."/>
            <person name="Hofmann A."/>
            <person name="Sternberg P.W."/>
            <person name="Jex A.R."/>
            <person name="Gasser R.B."/>
        </authorList>
    </citation>
    <scope>NUCLEOTIDE SEQUENCE [LARGE SCALE GENOMIC DNA]</scope>
    <source>
        <strain evidence="6">PN_DK_2014</strain>
    </source>
</reference>
<dbReference type="Gene3D" id="4.10.280.10">
    <property type="entry name" value="Helix-loop-helix DNA-binding domain"/>
    <property type="match status" value="1"/>
</dbReference>
<evidence type="ECO:0000259" key="5">
    <source>
        <dbReference type="PROSITE" id="PS50888"/>
    </source>
</evidence>
<dbReference type="SUPFAM" id="SSF47459">
    <property type="entry name" value="HLH, helix-loop-helix DNA-binding domain"/>
    <property type="match status" value="1"/>
</dbReference>
<dbReference type="CDD" id="cd11410">
    <property type="entry name" value="bHLH_O_HES"/>
    <property type="match status" value="1"/>
</dbReference>
<evidence type="ECO:0000313" key="6">
    <source>
        <dbReference type="EMBL" id="KHN86224.1"/>
    </source>
</evidence>
<dbReference type="EMBL" id="JPKZ01000639">
    <property type="protein sequence ID" value="KHN86224.1"/>
    <property type="molecule type" value="Genomic_DNA"/>
</dbReference>
<reference evidence="7" key="2">
    <citation type="submission" date="2018-11" db="EMBL/GenBank/DDBJ databases">
        <authorList>
            <consortium name="Pathogen Informatics"/>
        </authorList>
    </citation>
    <scope>NUCLEOTIDE SEQUENCE [LARGE SCALE GENOMIC DNA]</scope>
</reference>
<dbReference type="Pfam" id="PF00010">
    <property type="entry name" value="HLH"/>
    <property type="match status" value="1"/>
</dbReference>
<name>A0A0B2VXS1_TOXCA</name>